<organism evidence="1 2">
    <name type="scientific">Pleurodeles waltl</name>
    <name type="common">Iberian ribbed newt</name>
    <dbReference type="NCBI Taxonomy" id="8319"/>
    <lineage>
        <taxon>Eukaryota</taxon>
        <taxon>Metazoa</taxon>
        <taxon>Chordata</taxon>
        <taxon>Craniata</taxon>
        <taxon>Vertebrata</taxon>
        <taxon>Euteleostomi</taxon>
        <taxon>Amphibia</taxon>
        <taxon>Batrachia</taxon>
        <taxon>Caudata</taxon>
        <taxon>Salamandroidea</taxon>
        <taxon>Salamandridae</taxon>
        <taxon>Pleurodelinae</taxon>
        <taxon>Pleurodeles</taxon>
    </lineage>
</organism>
<dbReference type="Proteomes" id="UP001066276">
    <property type="component" value="Chromosome 4_2"/>
</dbReference>
<proteinExistence type="predicted"/>
<protein>
    <recommendedName>
        <fullName evidence="3">Secreted protein</fullName>
    </recommendedName>
</protein>
<evidence type="ECO:0008006" key="3">
    <source>
        <dbReference type="Google" id="ProtNLM"/>
    </source>
</evidence>
<dbReference type="EMBL" id="JANPWB010000008">
    <property type="protein sequence ID" value="KAJ1163907.1"/>
    <property type="molecule type" value="Genomic_DNA"/>
</dbReference>
<name>A0AAV7SIP7_PLEWA</name>
<sequence>MAVHVLLLVRNTGALKAPTRAAIATDTNLPGPAESNGALSTSRVQCKHQAAALQGRADVSSLKRGLLQECRICDAFLLRFFPTSHERCSLFGTGREKSHI</sequence>
<evidence type="ECO:0000313" key="1">
    <source>
        <dbReference type="EMBL" id="KAJ1163907.1"/>
    </source>
</evidence>
<accession>A0AAV7SIP7</accession>
<keyword evidence="2" id="KW-1185">Reference proteome</keyword>
<comment type="caution">
    <text evidence="1">The sequence shown here is derived from an EMBL/GenBank/DDBJ whole genome shotgun (WGS) entry which is preliminary data.</text>
</comment>
<reference evidence="1" key="1">
    <citation type="journal article" date="2022" name="bioRxiv">
        <title>Sequencing and chromosome-scale assembly of the giantPleurodeles waltlgenome.</title>
        <authorList>
            <person name="Brown T."/>
            <person name="Elewa A."/>
            <person name="Iarovenko S."/>
            <person name="Subramanian E."/>
            <person name="Araus A.J."/>
            <person name="Petzold A."/>
            <person name="Susuki M."/>
            <person name="Suzuki K.-i.T."/>
            <person name="Hayashi T."/>
            <person name="Toyoda A."/>
            <person name="Oliveira C."/>
            <person name="Osipova E."/>
            <person name="Leigh N.D."/>
            <person name="Simon A."/>
            <person name="Yun M.H."/>
        </authorList>
    </citation>
    <scope>NUCLEOTIDE SEQUENCE</scope>
    <source>
        <strain evidence="1">20211129_DDA</strain>
        <tissue evidence="1">Liver</tissue>
    </source>
</reference>
<dbReference type="AlphaFoldDB" id="A0AAV7SIP7"/>
<evidence type="ECO:0000313" key="2">
    <source>
        <dbReference type="Proteomes" id="UP001066276"/>
    </source>
</evidence>
<gene>
    <name evidence="1" type="ORF">NDU88_004359</name>
</gene>